<dbReference type="EMBL" id="CAQN01001340">
    <property type="protein sequence ID" value="CCQ71058.1"/>
    <property type="molecule type" value="Genomic_DNA"/>
</dbReference>
<reference evidence="2 3" key="1">
    <citation type="submission" date="2013-01" db="EMBL/GenBank/DDBJ databases">
        <authorList>
            <person name="Bench S."/>
        </authorList>
    </citation>
    <scope>NUCLEOTIDE SEQUENCE [LARGE SCALE GENOMIC DNA]</scope>
    <source>
        <strain evidence="2 3">WH 0402</strain>
    </source>
</reference>
<name>T2JZ61_CROWT</name>
<evidence type="ECO:0000313" key="3">
    <source>
        <dbReference type="Proteomes" id="UP000018130"/>
    </source>
</evidence>
<protein>
    <submittedName>
        <fullName evidence="2">Uncharacterized protein</fullName>
    </submittedName>
</protein>
<evidence type="ECO:0000313" key="2">
    <source>
        <dbReference type="EMBL" id="CCQ71058.1"/>
    </source>
</evidence>
<dbReference type="RefSeq" id="WP_231599603.1">
    <property type="nucleotide sequence ID" value="NZ_CAQN01001340.1"/>
</dbReference>
<sequence length="68" mass="7504">MKQLFTSSRLNVTLLSGLSTVSLLCTNTVLAGTITQNGSELLNNPNVSFPTINPSLIDDTLRFWDKKY</sequence>
<dbReference type="Proteomes" id="UP000018130">
    <property type="component" value="Unassembled WGS sequence"/>
</dbReference>
<keyword evidence="1" id="KW-0732">Signal</keyword>
<comment type="caution">
    <text evidence="2">The sequence shown here is derived from an EMBL/GenBank/DDBJ whole genome shotgun (WGS) entry which is preliminary data.</text>
</comment>
<feature type="signal peptide" evidence="1">
    <location>
        <begin position="1"/>
        <end position="31"/>
    </location>
</feature>
<accession>T2JZ61</accession>
<evidence type="ECO:0000256" key="1">
    <source>
        <dbReference type="SAM" id="SignalP"/>
    </source>
</evidence>
<proteinExistence type="predicted"/>
<reference evidence="2 3" key="2">
    <citation type="submission" date="2013-09" db="EMBL/GenBank/DDBJ databases">
        <title>Whole genome comparison of six Crocosphaera watsonii strains with differing phenotypes.</title>
        <authorList>
            <person name="Bench S.R."/>
            <person name="Heller P."/>
            <person name="Frank I."/>
            <person name="Arciniega M."/>
            <person name="Shilova I.N."/>
            <person name="Zehr J.P."/>
        </authorList>
    </citation>
    <scope>NUCLEOTIDE SEQUENCE [LARGE SCALE GENOMIC DNA]</scope>
    <source>
        <strain evidence="2 3">WH 0402</strain>
    </source>
</reference>
<gene>
    <name evidence="2" type="ORF">CWATWH0402_1867</name>
</gene>
<dbReference type="AlphaFoldDB" id="T2JZ61"/>
<feature type="chain" id="PRO_5004590728" evidence="1">
    <location>
        <begin position="32"/>
        <end position="68"/>
    </location>
</feature>
<organism evidence="2 3">
    <name type="scientific">Crocosphaera watsonii WH 0402</name>
    <dbReference type="NCBI Taxonomy" id="1284629"/>
    <lineage>
        <taxon>Bacteria</taxon>
        <taxon>Bacillati</taxon>
        <taxon>Cyanobacteriota</taxon>
        <taxon>Cyanophyceae</taxon>
        <taxon>Oscillatoriophycideae</taxon>
        <taxon>Chroococcales</taxon>
        <taxon>Aphanothecaceae</taxon>
        <taxon>Crocosphaera</taxon>
    </lineage>
</organism>